<evidence type="ECO:0000313" key="4">
    <source>
        <dbReference type="Proteomes" id="UP000594468"/>
    </source>
</evidence>
<gene>
    <name evidence="3" type="ORF">G4Y79_23715</name>
</gene>
<accession>A0A7S8E9B6</accession>
<keyword evidence="4" id="KW-1185">Reference proteome</keyword>
<name>A0A7S8E9B6_9CHLR</name>
<keyword evidence="2" id="KW-1133">Transmembrane helix</keyword>
<feature type="region of interest" description="Disordered" evidence="1">
    <location>
        <begin position="1"/>
        <end position="22"/>
    </location>
</feature>
<evidence type="ECO:0000313" key="3">
    <source>
        <dbReference type="EMBL" id="QPC82658.1"/>
    </source>
</evidence>
<sequence>MAYDDLPTHKPKREKPKRKGKRTPGRALLVFILIDAMTALGVVIYLLATRGG</sequence>
<dbReference type="EMBL" id="CP062983">
    <property type="protein sequence ID" value="QPC82658.1"/>
    <property type="molecule type" value="Genomic_DNA"/>
</dbReference>
<evidence type="ECO:0000256" key="2">
    <source>
        <dbReference type="SAM" id="Phobius"/>
    </source>
</evidence>
<keyword evidence="2" id="KW-0472">Membrane</keyword>
<dbReference type="RefSeq" id="WP_195170727.1">
    <property type="nucleotide sequence ID" value="NZ_CP062983.1"/>
</dbReference>
<proteinExistence type="predicted"/>
<dbReference type="AlphaFoldDB" id="A0A7S8E9B6"/>
<feature type="compositionally biased region" description="Basic residues" evidence="1">
    <location>
        <begin position="9"/>
        <end position="22"/>
    </location>
</feature>
<organism evidence="3 4">
    <name type="scientific">Phototrophicus methaneseepsis</name>
    <dbReference type="NCBI Taxonomy" id="2710758"/>
    <lineage>
        <taxon>Bacteria</taxon>
        <taxon>Bacillati</taxon>
        <taxon>Chloroflexota</taxon>
        <taxon>Candidatus Thermofontia</taxon>
        <taxon>Phototrophicales</taxon>
        <taxon>Phototrophicaceae</taxon>
        <taxon>Phototrophicus</taxon>
    </lineage>
</organism>
<dbReference type="Proteomes" id="UP000594468">
    <property type="component" value="Chromosome"/>
</dbReference>
<evidence type="ECO:0000256" key="1">
    <source>
        <dbReference type="SAM" id="MobiDB-lite"/>
    </source>
</evidence>
<reference evidence="3 4" key="1">
    <citation type="submission" date="2020-02" db="EMBL/GenBank/DDBJ databases">
        <authorList>
            <person name="Zheng R.K."/>
            <person name="Sun C.M."/>
        </authorList>
    </citation>
    <scope>NUCLEOTIDE SEQUENCE [LARGE SCALE GENOMIC DNA]</scope>
    <source>
        <strain evidence="4">rifampicinis</strain>
    </source>
</reference>
<dbReference type="KEGG" id="pmet:G4Y79_23715"/>
<feature type="transmembrane region" description="Helical" evidence="2">
    <location>
        <begin position="27"/>
        <end position="48"/>
    </location>
</feature>
<keyword evidence="2" id="KW-0812">Transmembrane</keyword>
<protein>
    <submittedName>
        <fullName evidence="3">Uncharacterized protein</fullName>
    </submittedName>
</protein>